<gene>
    <name evidence="1" type="ORF">EGYM00392_LOCUS29557</name>
</gene>
<accession>A0A7S1NHP8</accession>
<proteinExistence type="predicted"/>
<dbReference type="EMBL" id="HBGA01079232">
    <property type="protein sequence ID" value="CAD9018447.1"/>
    <property type="molecule type" value="Transcribed_RNA"/>
</dbReference>
<organism evidence="1">
    <name type="scientific">Eutreptiella gymnastica</name>
    <dbReference type="NCBI Taxonomy" id="73025"/>
    <lineage>
        <taxon>Eukaryota</taxon>
        <taxon>Discoba</taxon>
        <taxon>Euglenozoa</taxon>
        <taxon>Euglenida</taxon>
        <taxon>Spirocuta</taxon>
        <taxon>Euglenophyceae</taxon>
        <taxon>Eutreptiales</taxon>
        <taxon>Eutreptiaceae</taxon>
        <taxon>Eutreptiella</taxon>
    </lineage>
</organism>
<name>A0A7S1NHP8_9EUGL</name>
<sequence>MDYRTEKKHFPFVNNADSPRDIRPYLSQYSSSRPFYYYKNGTFQPLKWEGKKHYPFIVNQEEHNNFLRVVHGMESFEGWIEGDMQNVGNQNVGKRGKKQVPQRERAVYVTTNGRLHYNFSDNESCRESLECATTPRWRQTWRPAAPFE</sequence>
<reference evidence="1" key="1">
    <citation type="submission" date="2021-01" db="EMBL/GenBank/DDBJ databases">
        <authorList>
            <person name="Corre E."/>
            <person name="Pelletier E."/>
            <person name="Niang G."/>
            <person name="Scheremetjew M."/>
            <person name="Finn R."/>
            <person name="Kale V."/>
            <person name="Holt S."/>
            <person name="Cochrane G."/>
            <person name="Meng A."/>
            <person name="Brown T."/>
            <person name="Cohen L."/>
        </authorList>
    </citation>
    <scope>NUCLEOTIDE SEQUENCE</scope>
    <source>
        <strain evidence="1">NIES-381</strain>
    </source>
</reference>
<protein>
    <submittedName>
        <fullName evidence="1">Uncharacterized protein</fullName>
    </submittedName>
</protein>
<dbReference type="AlphaFoldDB" id="A0A7S1NHP8"/>
<evidence type="ECO:0000313" key="1">
    <source>
        <dbReference type="EMBL" id="CAD9018447.1"/>
    </source>
</evidence>